<dbReference type="InterPro" id="IPR015943">
    <property type="entry name" value="WD40/YVTN_repeat-like_dom_sf"/>
</dbReference>
<dbReference type="PANTHER" id="PTHR44489:SF14">
    <property type="entry name" value="ZINC FINGER CCCH DOMAIN-CONTAINING PROTEIN 59-RELATED"/>
    <property type="match status" value="1"/>
</dbReference>
<dbReference type="InterPro" id="IPR056454">
    <property type="entry name" value="Beta-prop_IP5PC_F"/>
</dbReference>
<keyword evidence="1 3" id="KW-0853">WD repeat</keyword>
<dbReference type="InterPro" id="IPR001680">
    <property type="entry name" value="WD40_rpt"/>
</dbReference>
<evidence type="ECO:0000256" key="4">
    <source>
        <dbReference type="PROSITE-ProRule" id="PRU00723"/>
    </source>
</evidence>
<dbReference type="InParanoid" id="A0A7J7CYZ6"/>
<reference evidence="7 8" key="1">
    <citation type="journal article" date="2020" name="Nat. Commun.">
        <title>Genome of Tripterygium wilfordii and identification of cytochrome P450 involved in triptolide biosynthesis.</title>
        <authorList>
            <person name="Tu L."/>
            <person name="Su P."/>
            <person name="Zhang Z."/>
            <person name="Gao L."/>
            <person name="Wang J."/>
            <person name="Hu T."/>
            <person name="Zhou J."/>
            <person name="Zhang Y."/>
            <person name="Zhao Y."/>
            <person name="Liu Y."/>
            <person name="Song Y."/>
            <person name="Tong Y."/>
            <person name="Lu Y."/>
            <person name="Yang J."/>
            <person name="Xu C."/>
            <person name="Jia M."/>
            <person name="Peters R.J."/>
            <person name="Huang L."/>
            <person name="Gao W."/>
        </authorList>
    </citation>
    <scope>NUCLEOTIDE SEQUENCE [LARGE SCALE GENOMIC DNA]</scope>
    <source>
        <strain evidence="8">cv. XIE 37</strain>
        <tissue evidence="7">Leaf</tissue>
    </source>
</reference>
<protein>
    <submittedName>
        <fullName evidence="7">Zinc finger CCCH domain-containing protein 48-like</fullName>
    </submittedName>
</protein>
<evidence type="ECO:0000256" key="2">
    <source>
        <dbReference type="ARBA" id="ARBA00022737"/>
    </source>
</evidence>
<feature type="repeat" description="WD" evidence="3">
    <location>
        <begin position="141"/>
        <end position="182"/>
    </location>
</feature>
<feature type="zinc finger region" description="C3H1-type" evidence="4">
    <location>
        <begin position="29"/>
        <end position="55"/>
    </location>
</feature>
<dbReference type="GO" id="GO:0008270">
    <property type="term" value="F:zinc ion binding"/>
    <property type="evidence" value="ECO:0007669"/>
    <property type="project" value="UniProtKB-KW"/>
</dbReference>
<keyword evidence="4" id="KW-0479">Metal-binding</keyword>
<proteinExistence type="predicted"/>
<dbReference type="PROSITE" id="PS50103">
    <property type="entry name" value="ZF_C3H1"/>
    <property type="match status" value="1"/>
</dbReference>
<evidence type="ECO:0000256" key="3">
    <source>
        <dbReference type="PROSITE-ProRule" id="PRU00221"/>
    </source>
</evidence>
<dbReference type="PANTHER" id="PTHR44489">
    <property type="match status" value="1"/>
</dbReference>
<comment type="caution">
    <text evidence="7">The sequence shown here is derived from an EMBL/GenBank/DDBJ whole genome shotgun (WGS) entry which is preliminary data.</text>
</comment>
<evidence type="ECO:0000313" key="7">
    <source>
        <dbReference type="EMBL" id="KAF5739304.1"/>
    </source>
</evidence>
<name>A0A7J7CYZ6_TRIWF</name>
<feature type="domain" description="C3H1-type" evidence="6">
    <location>
        <begin position="29"/>
        <end position="55"/>
    </location>
</feature>
<dbReference type="InterPro" id="IPR019775">
    <property type="entry name" value="WD40_repeat_CS"/>
</dbReference>
<dbReference type="OrthoDB" id="59941at2759"/>
<feature type="region of interest" description="Disordered" evidence="5">
    <location>
        <begin position="57"/>
        <end position="101"/>
    </location>
</feature>
<dbReference type="InterPro" id="IPR044715">
    <property type="entry name" value="WDR86-like"/>
</dbReference>
<dbReference type="PRINTS" id="PR00320">
    <property type="entry name" value="GPROTEINBRPT"/>
</dbReference>
<gene>
    <name evidence="7" type="ORF">HS088_TW12G00507</name>
</gene>
<keyword evidence="8" id="KW-1185">Reference proteome</keyword>
<dbReference type="Pfam" id="PF23754">
    <property type="entry name" value="Beta-prop_IP5PC_F"/>
    <property type="match status" value="1"/>
</dbReference>
<dbReference type="PROSITE" id="PS50294">
    <property type="entry name" value="WD_REPEATS_REGION"/>
    <property type="match status" value="2"/>
</dbReference>
<dbReference type="Proteomes" id="UP000593562">
    <property type="component" value="Unassembled WGS sequence"/>
</dbReference>
<keyword evidence="2" id="KW-0677">Repeat</keyword>
<sequence length="429" mass="46393">MATETARTTFNRRPERFVYTRPGRVYTSRKKGIVCSFWLAGRCTRNPCNFVHGELPPHGPHSSVHGRTKQQPDRPRKINTNYDYSKTSSLPSTAPTGSCSEQKAPNRVCGNSVYGESAKGDRCQDLRSCSYGDGFSILAKLEGHKRPISGIALLAESDKLCSGSIDGIVKVWDCSTGQCVKLVNLGSEIGSLISEGPWVFLGLPNVVKACNIQTCVDYSLEGPVGQVHAMVVGNDVLFAGSQDGTITAWKGSSATDPPFQISASLQGHTSAVTCLTVGVKGLYSGSLDGTIKAWDLITLQCTHTLHRHNAAVMSLLCWDQFLLSCSLDQKIHVWFATEDGNLEVTYTHDVEHGALALCGVSDAEGKPILLCSCDDKIVRCYELPSFMEKDKIFSGGEVQAIDLGPEGLFFTGDTSGGLTVWKLNEPMKS</sequence>
<dbReference type="EMBL" id="JAAARO010000012">
    <property type="protein sequence ID" value="KAF5739304.1"/>
    <property type="molecule type" value="Genomic_DNA"/>
</dbReference>
<keyword evidence="4" id="KW-0862">Zinc</keyword>
<organism evidence="7 8">
    <name type="scientific">Tripterygium wilfordii</name>
    <name type="common">Thunder God vine</name>
    <dbReference type="NCBI Taxonomy" id="458696"/>
    <lineage>
        <taxon>Eukaryota</taxon>
        <taxon>Viridiplantae</taxon>
        <taxon>Streptophyta</taxon>
        <taxon>Embryophyta</taxon>
        <taxon>Tracheophyta</taxon>
        <taxon>Spermatophyta</taxon>
        <taxon>Magnoliopsida</taxon>
        <taxon>eudicotyledons</taxon>
        <taxon>Gunneridae</taxon>
        <taxon>Pentapetalae</taxon>
        <taxon>rosids</taxon>
        <taxon>fabids</taxon>
        <taxon>Celastrales</taxon>
        <taxon>Celastraceae</taxon>
        <taxon>Tripterygium</taxon>
    </lineage>
</organism>
<accession>A0A7J7CYZ6</accession>
<dbReference type="Gene3D" id="2.130.10.10">
    <property type="entry name" value="YVTN repeat-like/Quinoprotein amine dehydrogenase"/>
    <property type="match status" value="2"/>
</dbReference>
<dbReference type="InterPro" id="IPR000571">
    <property type="entry name" value="Znf_CCCH"/>
</dbReference>
<dbReference type="SMART" id="SM00320">
    <property type="entry name" value="WD40"/>
    <property type="match status" value="6"/>
</dbReference>
<dbReference type="InterPro" id="IPR036322">
    <property type="entry name" value="WD40_repeat_dom_sf"/>
</dbReference>
<dbReference type="AlphaFoldDB" id="A0A7J7CYZ6"/>
<evidence type="ECO:0000313" key="8">
    <source>
        <dbReference type="Proteomes" id="UP000593562"/>
    </source>
</evidence>
<dbReference type="PROSITE" id="PS50082">
    <property type="entry name" value="WD_REPEATS_2"/>
    <property type="match status" value="2"/>
</dbReference>
<dbReference type="Pfam" id="PF00400">
    <property type="entry name" value="WD40"/>
    <property type="match status" value="1"/>
</dbReference>
<evidence type="ECO:0000256" key="1">
    <source>
        <dbReference type="ARBA" id="ARBA00022574"/>
    </source>
</evidence>
<dbReference type="PROSITE" id="PS00678">
    <property type="entry name" value="WD_REPEATS_1"/>
    <property type="match status" value="1"/>
</dbReference>
<dbReference type="InterPro" id="IPR020472">
    <property type="entry name" value="WD40_PAC1"/>
</dbReference>
<dbReference type="SUPFAM" id="SSF50978">
    <property type="entry name" value="WD40 repeat-like"/>
    <property type="match status" value="1"/>
</dbReference>
<feature type="repeat" description="WD" evidence="3">
    <location>
        <begin position="265"/>
        <end position="304"/>
    </location>
</feature>
<keyword evidence="4" id="KW-0863">Zinc-finger</keyword>
<evidence type="ECO:0000256" key="5">
    <source>
        <dbReference type="SAM" id="MobiDB-lite"/>
    </source>
</evidence>
<feature type="compositionally biased region" description="Polar residues" evidence="5">
    <location>
        <begin position="78"/>
        <end position="101"/>
    </location>
</feature>
<evidence type="ECO:0000259" key="6">
    <source>
        <dbReference type="PROSITE" id="PS50103"/>
    </source>
</evidence>